<reference evidence="2" key="1">
    <citation type="submission" date="2020-09" db="EMBL/GenBank/DDBJ databases">
        <authorList>
            <person name="Kikuchi T."/>
        </authorList>
    </citation>
    <scope>NUCLEOTIDE SEQUENCE</scope>
    <source>
        <strain evidence="2">SH1</strain>
    </source>
</reference>
<keyword evidence="1" id="KW-0812">Transmembrane</keyword>
<dbReference type="Pfam" id="PF10326">
    <property type="entry name" value="7TM_GPCR_Str"/>
    <property type="match status" value="1"/>
</dbReference>
<dbReference type="Proteomes" id="UP000783686">
    <property type="component" value="Unassembled WGS sequence"/>
</dbReference>
<evidence type="ECO:0008006" key="4">
    <source>
        <dbReference type="Google" id="ProtNLM"/>
    </source>
</evidence>
<dbReference type="SUPFAM" id="SSF81321">
    <property type="entry name" value="Family A G protein-coupled receptor-like"/>
    <property type="match status" value="1"/>
</dbReference>
<proteinExistence type="predicted"/>
<dbReference type="InterPro" id="IPR019423">
    <property type="entry name" value="7TM_GPCR_serpentine_rcpt_Srj"/>
</dbReference>
<feature type="transmembrane region" description="Helical" evidence="1">
    <location>
        <begin position="235"/>
        <end position="260"/>
    </location>
</feature>
<evidence type="ECO:0000313" key="3">
    <source>
        <dbReference type="Proteomes" id="UP000614601"/>
    </source>
</evidence>
<dbReference type="Gene3D" id="1.20.1070.10">
    <property type="entry name" value="Rhodopsin 7-helix transmembrane proteins"/>
    <property type="match status" value="1"/>
</dbReference>
<dbReference type="EMBL" id="CAJFCW020000004">
    <property type="protein sequence ID" value="CAG9112218.1"/>
    <property type="molecule type" value="Genomic_DNA"/>
</dbReference>
<evidence type="ECO:0000256" key="1">
    <source>
        <dbReference type="SAM" id="Phobius"/>
    </source>
</evidence>
<dbReference type="InterPro" id="IPR019428">
    <property type="entry name" value="7TM_GPCR_serpentine_rcpt_Str"/>
</dbReference>
<feature type="transmembrane region" description="Helical" evidence="1">
    <location>
        <begin position="12"/>
        <end position="31"/>
    </location>
</feature>
<organism evidence="2 3">
    <name type="scientific">Bursaphelenchus okinawaensis</name>
    <dbReference type="NCBI Taxonomy" id="465554"/>
    <lineage>
        <taxon>Eukaryota</taxon>
        <taxon>Metazoa</taxon>
        <taxon>Ecdysozoa</taxon>
        <taxon>Nematoda</taxon>
        <taxon>Chromadorea</taxon>
        <taxon>Rhabditida</taxon>
        <taxon>Tylenchina</taxon>
        <taxon>Tylenchomorpha</taxon>
        <taxon>Aphelenchoidea</taxon>
        <taxon>Aphelenchoididae</taxon>
        <taxon>Bursaphelenchus</taxon>
    </lineage>
</organism>
<gene>
    <name evidence="2" type="ORF">BOKJ2_LOCUS8177</name>
</gene>
<dbReference type="AlphaFoldDB" id="A0A811KUN6"/>
<sequence>MNPQEIQSVSERCAIIISAFFNVILFLLTVTEKNSSLKSYRNLLLLNILTESLFTLFIALSQVTLQFLDGAFIAISNGPFKHLPYEYHCYIVSLYILGIGMSFITLPIDFIYRYLIVCRRTQVKLKYLIIFTVLAYAWALWDSYWITISFLTTPDVKETYGSLLSQDMWFEDGKQVTFLAASFDTLSVKIFVLSAALIIFIVYLSVFIIGRHVFKELSSKRHTMSKKTMEMQRGMNRMLIAQAIIPIFTGLLPLIVMLVSTSMRWKYQWTGFFTYFCICWLPTIGPICAIYFITSFRKRLFSIFSQQFKKTSVINSLHNISSH</sequence>
<dbReference type="EMBL" id="CAJFDH010000004">
    <property type="protein sequence ID" value="CAD5218967.1"/>
    <property type="molecule type" value="Genomic_DNA"/>
</dbReference>
<accession>A0A811KUN6</accession>
<dbReference type="PANTHER" id="PTHR45907">
    <property type="entry name" value="SERPENTINE RECEPTOR, CLASS J"/>
    <property type="match status" value="1"/>
</dbReference>
<keyword evidence="1" id="KW-1133">Transmembrane helix</keyword>
<feature type="transmembrane region" description="Helical" evidence="1">
    <location>
        <begin position="85"/>
        <end position="106"/>
    </location>
</feature>
<name>A0A811KUN6_9BILA</name>
<feature type="transmembrane region" description="Helical" evidence="1">
    <location>
        <begin position="43"/>
        <end position="65"/>
    </location>
</feature>
<feature type="transmembrane region" description="Helical" evidence="1">
    <location>
        <begin position="127"/>
        <end position="146"/>
    </location>
</feature>
<keyword evidence="3" id="KW-1185">Reference proteome</keyword>
<feature type="transmembrane region" description="Helical" evidence="1">
    <location>
        <begin position="272"/>
        <end position="293"/>
    </location>
</feature>
<comment type="caution">
    <text evidence="2">The sequence shown here is derived from an EMBL/GenBank/DDBJ whole genome shotgun (WGS) entry which is preliminary data.</text>
</comment>
<keyword evidence="1" id="KW-0472">Membrane</keyword>
<dbReference type="PANTHER" id="PTHR45907:SF16">
    <property type="entry name" value="SERPENTINE RECEPTOR, CLASS J"/>
    <property type="match status" value="1"/>
</dbReference>
<evidence type="ECO:0000313" key="2">
    <source>
        <dbReference type="EMBL" id="CAD5218967.1"/>
    </source>
</evidence>
<protein>
    <recommendedName>
        <fullName evidence="4">G_PROTEIN_RECEP_F1_2 domain-containing protein</fullName>
    </recommendedName>
</protein>
<feature type="transmembrane region" description="Helical" evidence="1">
    <location>
        <begin position="190"/>
        <end position="214"/>
    </location>
</feature>
<dbReference type="OrthoDB" id="5836433at2759"/>
<dbReference type="Proteomes" id="UP000614601">
    <property type="component" value="Unassembled WGS sequence"/>
</dbReference>